<name>A0A1T2L8W0_9GAMM</name>
<comment type="caution">
    <text evidence="2">The sequence shown here is derived from an EMBL/GenBank/DDBJ whole genome shotgun (WGS) entry which is preliminary data.</text>
</comment>
<feature type="region of interest" description="Disordered" evidence="1">
    <location>
        <begin position="61"/>
        <end position="82"/>
    </location>
</feature>
<evidence type="ECO:0000313" key="2">
    <source>
        <dbReference type="EMBL" id="OOZ41539.1"/>
    </source>
</evidence>
<gene>
    <name evidence="2" type="ORF">BOW53_03245</name>
</gene>
<dbReference type="EMBL" id="MPRL01000008">
    <property type="protein sequence ID" value="OOZ41539.1"/>
    <property type="molecule type" value="Genomic_DNA"/>
</dbReference>
<reference evidence="2 3" key="1">
    <citation type="submission" date="2016-11" db="EMBL/GenBank/DDBJ databases">
        <title>Mixed transmission modes and dynamic genome evolution in an obligate animal-bacterial symbiosis.</title>
        <authorList>
            <person name="Russell S.L."/>
            <person name="Corbett-Detig R.B."/>
            <person name="Cavanaugh C.M."/>
        </authorList>
    </citation>
    <scope>NUCLEOTIDE SEQUENCE [LARGE SCALE GENOMIC DNA]</scope>
    <source>
        <strain evidence="2">Sveles-Q1</strain>
    </source>
</reference>
<evidence type="ECO:0000313" key="3">
    <source>
        <dbReference type="Proteomes" id="UP000191110"/>
    </source>
</evidence>
<dbReference type="Proteomes" id="UP000191110">
    <property type="component" value="Unassembled WGS sequence"/>
</dbReference>
<evidence type="ECO:0000256" key="1">
    <source>
        <dbReference type="SAM" id="MobiDB-lite"/>
    </source>
</evidence>
<accession>A0A1T2L8W0</accession>
<dbReference type="AlphaFoldDB" id="A0A1T2L8W0"/>
<protein>
    <submittedName>
        <fullName evidence="2">Uncharacterized protein</fullName>
    </submittedName>
</protein>
<proteinExistence type="predicted"/>
<organism evidence="2 3">
    <name type="scientific">Solemya pervernicosa gill symbiont</name>
    <dbReference type="NCBI Taxonomy" id="642797"/>
    <lineage>
        <taxon>Bacteria</taxon>
        <taxon>Pseudomonadati</taxon>
        <taxon>Pseudomonadota</taxon>
        <taxon>Gammaproteobacteria</taxon>
        <taxon>sulfur-oxidizing symbionts</taxon>
    </lineage>
</organism>
<sequence>MKGGSMTRMLDRAPVLFNPRGNLANIGDQSVEVAAVDAVESFNDVEIAQVVTVDDDIVASPNPGYTVEREADGVEQANAEID</sequence>
<keyword evidence="3" id="KW-1185">Reference proteome</keyword>